<protein>
    <submittedName>
        <fullName evidence="2">Cell wall-binding protein</fullName>
    </submittedName>
</protein>
<name>G7WJJ4_DESOD</name>
<dbReference type="Proteomes" id="UP000006346">
    <property type="component" value="Chromosome"/>
</dbReference>
<dbReference type="STRING" id="768706.Desor_5038"/>
<feature type="chain" id="PRO_5038987189" evidence="1">
    <location>
        <begin position="27"/>
        <end position="709"/>
    </location>
</feature>
<keyword evidence="1" id="KW-0732">Signal</keyword>
<proteinExistence type="predicted"/>
<reference evidence="2 3" key="2">
    <citation type="journal article" date="2012" name="J. Bacteriol.">
        <title>Complete genome sequences of Desulfosporosinus orientis DSM765T, Desulfosporosinus youngiae DSM17734T, Desulfosporosinus meridiei DSM13257T, and Desulfosporosinus acidiphilus DSM22704T.</title>
        <authorList>
            <person name="Pester M."/>
            <person name="Brambilla E."/>
            <person name="Alazard D."/>
            <person name="Rattei T."/>
            <person name="Weinmaier T."/>
            <person name="Han J."/>
            <person name="Lucas S."/>
            <person name="Lapidus A."/>
            <person name="Cheng J.F."/>
            <person name="Goodwin L."/>
            <person name="Pitluck S."/>
            <person name="Peters L."/>
            <person name="Ovchinnikova G."/>
            <person name="Teshima H."/>
            <person name="Detter J.C."/>
            <person name="Han C.S."/>
            <person name="Tapia R."/>
            <person name="Land M.L."/>
            <person name="Hauser L."/>
            <person name="Kyrpides N.C."/>
            <person name="Ivanova N.N."/>
            <person name="Pagani I."/>
            <person name="Huntmann M."/>
            <person name="Wei C.L."/>
            <person name="Davenport K.W."/>
            <person name="Daligault H."/>
            <person name="Chain P.S."/>
            <person name="Chen A."/>
            <person name="Mavromatis K."/>
            <person name="Markowitz V."/>
            <person name="Szeto E."/>
            <person name="Mikhailova N."/>
            <person name="Pati A."/>
            <person name="Wagner M."/>
            <person name="Woyke T."/>
            <person name="Ollivier B."/>
            <person name="Klenk H.P."/>
            <person name="Spring S."/>
            <person name="Loy A."/>
        </authorList>
    </citation>
    <scope>NUCLEOTIDE SEQUENCE [LARGE SCALE GENOMIC DNA]</scope>
    <source>
        <strain evidence="3">ATCC 19365 / DSM 765 / NCIMB 8382 / VKM B-1628</strain>
    </source>
</reference>
<dbReference type="eggNOG" id="COG2720">
    <property type="taxonomic scope" value="Bacteria"/>
</dbReference>
<feature type="signal peptide" evidence="1">
    <location>
        <begin position="1"/>
        <end position="26"/>
    </location>
</feature>
<accession>G7WJJ4</accession>
<dbReference type="PANTHER" id="PTHR30032">
    <property type="entry name" value="N-ACETYLMURAMOYL-L-ALANINE AMIDASE-RELATED"/>
    <property type="match status" value="1"/>
</dbReference>
<dbReference type="HOGENOM" id="CLU_390151_0_0_9"/>
<organism evidence="2 3">
    <name type="scientific">Desulfosporosinus orientis (strain ATCC 19365 / DSM 765 / NCIMB 8382 / VKM B-1628 / Singapore I)</name>
    <name type="common">Desulfotomaculum orientis</name>
    <dbReference type="NCBI Taxonomy" id="768706"/>
    <lineage>
        <taxon>Bacteria</taxon>
        <taxon>Bacillati</taxon>
        <taxon>Bacillota</taxon>
        <taxon>Clostridia</taxon>
        <taxon>Eubacteriales</taxon>
        <taxon>Desulfitobacteriaceae</taxon>
        <taxon>Desulfosporosinus</taxon>
    </lineage>
</organism>
<dbReference type="Gene3D" id="3.40.50.12090">
    <property type="match status" value="2"/>
</dbReference>
<dbReference type="InterPro" id="IPR051922">
    <property type="entry name" value="Bact_Sporulation_Assoc"/>
</dbReference>
<sequence length="709" mass="76474">MGLKKRAPWIGALLSLLLVLTGCSQNQQVIFDAAMKMQDVTSLEQQTTLTFNLSGAGFDSAVQQQVDMASSFLNNAQLDFDSKTTMNQEKTVAKAQVEMNLSMQGMTINMPVWVDSDFSGDTPKLKEVVKLPQVAAASLPSQFAKKEYMVLNPFNMGSANPSSFNFSNLAGLSSLQSQQIDFLTSYAKRFNPDVKVVSKGSQYVETNDGRKLAKIYEVKLNDAELKELIRYTVNNFAQDKEAMTFVKTFMHSILGMNQSSSQGIGLSEFDEAFAEFEENKDEFLDSFNTVMDQLKDVTLLGDQGIELQYAIANGYVVKESGTIDLKVDLAQISKIMAAPGMDEESIAESGPSGTLNLKIDFSTVTSNINKPIDIQIPEVNDTNSFDYMDLMNSMIQASRPERLAGQDSYMTARRIAEEYNGGQCDTIILVSGLNFADALSSSILSKQDNAPVLLVGATVEDSQEAFDYIAMHANPDTKFIIIGGTGIISPAFEAELSKDGYGNVDRLSGVDRYETAMAVVDKANIEPGTPVVVVSGESFPDALSAVSLVAKQYPILLVSHNELPERTKTYLLSSKPAAVYIVGGTAAVSQSVEAQIQELAPSAEVKRLAGNTRFDTAGAVLSELSTNPGTIYLANGFNYSDGIAGSALAAKNGDPILLINPSLSTLPPATEAYLKTLRDSGSHPMIRALGGEAAVPDTLVEQAQSIFSN</sequence>
<dbReference type="OrthoDB" id="1706091at2"/>
<dbReference type="AlphaFoldDB" id="G7WJJ4"/>
<dbReference type="PATRIC" id="fig|768706.3.peg.5128"/>
<gene>
    <name evidence="2" type="ordered locus">Desor_5038</name>
</gene>
<keyword evidence="3" id="KW-1185">Reference proteome</keyword>
<dbReference type="PANTHER" id="PTHR30032:SF8">
    <property type="entry name" value="GERMINATION-SPECIFIC N-ACETYLMURAMOYL-L-ALANINE AMIDASE"/>
    <property type="match status" value="1"/>
</dbReference>
<dbReference type="eggNOG" id="COG1652">
    <property type="taxonomic scope" value="Bacteria"/>
</dbReference>
<dbReference type="InterPro" id="IPR007253">
    <property type="entry name" value="Cell_wall-bd_2"/>
</dbReference>
<dbReference type="KEGG" id="dor:Desor_5038"/>
<evidence type="ECO:0000313" key="3">
    <source>
        <dbReference type="Proteomes" id="UP000006346"/>
    </source>
</evidence>
<dbReference type="EMBL" id="CP003108">
    <property type="protein sequence ID" value="AET70431.1"/>
    <property type="molecule type" value="Genomic_DNA"/>
</dbReference>
<evidence type="ECO:0000313" key="2">
    <source>
        <dbReference type="EMBL" id="AET70431.1"/>
    </source>
</evidence>
<dbReference type="RefSeq" id="WP_014187235.1">
    <property type="nucleotide sequence ID" value="NC_016584.1"/>
</dbReference>
<reference evidence="3" key="1">
    <citation type="submission" date="2011-11" db="EMBL/GenBank/DDBJ databases">
        <title>Complete sequence of Desulfosporosinus orientis DSM 765.</title>
        <authorList>
            <person name="Lucas S."/>
            <person name="Han J."/>
            <person name="Lapidus A."/>
            <person name="Cheng J.-F."/>
            <person name="Goodwin L."/>
            <person name="Pitluck S."/>
            <person name="Peters L."/>
            <person name="Ovchinnikova G."/>
            <person name="Teshima H."/>
            <person name="Detter J.C."/>
            <person name="Han C."/>
            <person name="Tapia R."/>
            <person name="Land M."/>
            <person name="Hauser L."/>
            <person name="Kyrpides N."/>
            <person name="Ivanova N."/>
            <person name="Pagani I."/>
            <person name="Pester M."/>
            <person name="Spring S."/>
            <person name="Ollivier B."/>
            <person name="Rattei T."/>
            <person name="Klenk H.-P."/>
            <person name="Wagner M."/>
            <person name="Loy A."/>
            <person name="Woyke T."/>
        </authorList>
    </citation>
    <scope>NUCLEOTIDE SEQUENCE [LARGE SCALE GENOMIC DNA]</scope>
    <source>
        <strain evidence="3">ATCC 19365 / DSM 765 / NCIMB 8382 / VKM B-1628</strain>
    </source>
</reference>
<dbReference type="PROSITE" id="PS51257">
    <property type="entry name" value="PROKAR_LIPOPROTEIN"/>
    <property type="match status" value="1"/>
</dbReference>
<dbReference type="Pfam" id="PF04122">
    <property type="entry name" value="CW_binding_2"/>
    <property type="match status" value="3"/>
</dbReference>
<evidence type="ECO:0000256" key="1">
    <source>
        <dbReference type="SAM" id="SignalP"/>
    </source>
</evidence>